<dbReference type="Gene3D" id="1.10.1760.20">
    <property type="match status" value="1"/>
</dbReference>
<feature type="transmembrane region" description="Helical" evidence="1">
    <location>
        <begin position="98"/>
        <end position="120"/>
    </location>
</feature>
<dbReference type="Pfam" id="PF09512">
    <property type="entry name" value="ThiW"/>
    <property type="match status" value="1"/>
</dbReference>
<evidence type="ECO:0000256" key="1">
    <source>
        <dbReference type="SAM" id="Phobius"/>
    </source>
</evidence>
<organism evidence="2 3">
    <name type="scientific">Aminithiophilus ramosus</name>
    <dbReference type="NCBI Taxonomy" id="3029084"/>
    <lineage>
        <taxon>Bacteria</taxon>
        <taxon>Thermotogati</taxon>
        <taxon>Synergistota</taxon>
        <taxon>Synergistia</taxon>
        <taxon>Synergistales</taxon>
        <taxon>Aminithiophilaceae</taxon>
        <taxon>Aminithiophilus</taxon>
    </lineage>
</organism>
<feature type="transmembrane region" description="Helical" evidence="1">
    <location>
        <begin position="42"/>
        <end position="62"/>
    </location>
</feature>
<dbReference type="NCBIfam" id="TIGR02359">
    <property type="entry name" value="thiW"/>
    <property type="match status" value="1"/>
</dbReference>
<evidence type="ECO:0000313" key="3">
    <source>
        <dbReference type="Proteomes" id="UP000671879"/>
    </source>
</evidence>
<feature type="transmembrane region" description="Helical" evidence="1">
    <location>
        <begin position="126"/>
        <end position="148"/>
    </location>
</feature>
<keyword evidence="1" id="KW-0472">Membrane</keyword>
<dbReference type="EMBL" id="CP072943">
    <property type="protein sequence ID" value="QTX33839.1"/>
    <property type="molecule type" value="Genomic_DNA"/>
</dbReference>
<dbReference type="AlphaFoldDB" id="A0A9Q7AH01"/>
<keyword evidence="1" id="KW-1133">Transmembrane helix</keyword>
<dbReference type="KEGG" id="aram:KAR29_13190"/>
<name>A0A9Q7AH01_9BACT</name>
<keyword evidence="3" id="KW-1185">Reference proteome</keyword>
<dbReference type="PIRSF" id="PIRSF024534">
    <property type="entry name" value="ThiW"/>
    <property type="match status" value="1"/>
</dbReference>
<sequence>MSRLRALTLAGLLCASAVLLSGLSFPVGPTRCFPFQHAVNVVAGVLLGPWWAAGAAFTAALIRNLLGTGTPFAFPGSIPGALAVGLAWRLFRHDGAALAEPLGTGLVGALLSASVVAPALGKSVGLTVFMPAFLASSLPGSIVGLLVLTTLRRLGLRGDVGRRCDENKKGSLPL</sequence>
<dbReference type="Proteomes" id="UP000671879">
    <property type="component" value="Chromosome"/>
</dbReference>
<protein>
    <submittedName>
        <fullName evidence="2">Energy coupling factor transporter S component ThiW</fullName>
    </submittedName>
</protein>
<accession>A0A9Q7AH01</accession>
<gene>
    <name evidence="2" type="primary">thiW</name>
    <name evidence="2" type="ORF">KAR29_13190</name>
</gene>
<dbReference type="InterPro" id="IPR012652">
    <property type="entry name" value="ThiW"/>
</dbReference>
<reference evidence="3" key="1">
    <citation type="submission" date="2021-04" db="EMBL/GenBank/DDBJ databases">
        <title>A novel Synergistetes isolate from a pyrite-forming mixed culture.</title>
        <authorList>
            <person name="Bunk B."/>
            <person name="Sproer C."/>
            <person name="Spring S."/>
            <person name="Pester M."/>
        </authorList>
    </citation>
    <scope>NUCLEOTIDE SEQUENCE [LARGE SCALE GENOMIC DNA]</scope>
    <source>
        <strain evidence="3">J.5.4.2-T.3.5.2</strain>
    </source>
</reference>
<proteinExistence type="predicted"/>
<keyword evidence="1" id="KW-0812">Transmembrane</keyword>
<evidence type="ECO:0000313" key="2">
    <source>
        <dbReference type="EMBL" id="QTX33839.1"/>
    </source>
</evidence>